<evidence type="ECO:0000256" key="1">
    <source>
        <dbReference type="SAM" id="MobiDB-lite"/>
    </source>
</evidence>
<sequence>MFNIENNEDLGLLFKVIQAGGYNLYLRHGEKEPETRKRAIIGDSTTQSNLTP</sequence>
<protein>
    <submittedName>
        <fullName evidence="2">Uncharacterized protein</fullName>
    </submittedName>
</protein>
<name>A0A090Z299_9BACI</name>
<dbReference type="Proteomes" id="UP000029389">
    <property type="component" value="Unassembled WGS sequence"/>
</dbReference>
<dbReference type="PATRIC" id="fig|1405.8.peg.5514"/>
<proteinExistence type="predicted"/>
<feature type="compositionally biased region" description="Polar residues" evidence="1">
    <location>
        <begin position="43"/>
        <end position="52"/>
    </location>
</feature>
<evidence type="ECO:0000313" key="2">
    <source>
        <dbReference type="EMBL" id="KFN04295.1"/>
    </source>
</evidence>
<gene>
    <name evidence="2" type="ORF">DJ93_5347</name>
</gene>
<comment type="caution">
    <text evidence="2">The sequence shown here is derived from an EMBL/GenBank/DDBJ whole genome shotgun (WGS) entry which is preliminary data.</text>
</comment>
<dbReference type="EMBL" id="JMQC01000008">
    <property type="protein sequence ID" value="KFN04295.1"/>
    <property type="molecule type" value="Genomic_DNA"/>
</dbReference>
<feature type="region of interest" description="Disordered" evidence="1">
    <location>
        <begin position="31"/>
        <end position="52"/>
    </location>
</feature>
<organism evidence="2 3">
    <name type="scientific">Bacillus clarus</name>
    <dbReference type="NCBI Taxonomy" id="2338372"/>
    <lineage>
        <taxon>Bacteria</taxon>
        <taxon>Bacillati</taxon>
        <taxon>Bacillota</taxon>
        <taxon>Bacilli</taxon>
        <taxon>Bacillales</taxon>
        <taxon>Bacillaceae</taxon>
        <taxon>Bacillus</taxon>
        <taxon>Bacillus cereus group</taxon>
    </lineage>
</organism>
<dbReference type="AlphaFoldDB" id="A0A090Z299"/>
<reference evidence="2 3" key="1">
    <citation type="submission" date="2014-04" db="EMBL/GenBank/DDBJ databases">
        <authorList>
            <person name="Bishop-Lilly K.A."/>
            <person name="Broomall S.M."/>
            <person name="Chain P.S."/>
            <person name="Chertkov O."/>
            <person name="Coyne S.R."/>
            <person name="Daligault H.E."/>
            <person name="Davenport K.W."/>
            <person name="Erkkila T."/>
            <person name="Frey K.G."/>
            <person name="Gibbons H.S."/>
            <person name="Gu W."/>
            <person name="Jaissle J."/>
            <person name="Johnson S.L."/>
            <person name="Koroleva G.I."/>
            <person name="Ladner J.T."/>
            <person name="Lo C.-C."/>
            <person name="Minogue T.D."/>
            <person name="Munk C."/>
            <person name="Palacios G.F."/>
            <person name="Redden C.L."/>
            <person name="Rosenzweig C.N."/>
            <person name="Scholz M.B."/>
            <person name="Teshima H."/>
            <person name="Xu Y."/>
        </authorList>
    </citation>
    <scope>NUCLEOTIDE SEQUENCE [LARGE SCALE GENOMIC DNA]</scope>
    <source>
        <strain evidence="2 3">BHP</strain>
    </source>
</reference>
<accession>A0A090Z299</accession>
<dbReference type="RefSeq" id="WP_161785266.1">
    <property type="nucleotide sequence ID" value="NZ_JMQC01000008.1"/>
</dbReference>
<evidence type="ECO:0000313" key="3">
    <source>
        <dbReference type="Proteomes" id="UP000029389"/>
    </source>
</evidence>